<keyword evidence="4" id="KW-1185">Reference proteome</keyword>
<comment type="caution">
    <text evidence="3">The sequence shown here is derived from an EMBL/GenBank/DDBJ whole genome shotgun (WGS) entry which is preliminary data.</text>
</comment>
<dbReference type="EMBL" id="JADNYJ010000098">
    <property type="protein sequence ID" value="KAF8886074.1"/>
    <property type="molecule type" value="Genomic_DNA"/>
</dbReference>
<keyword evidence="1" id="KW-0175">Coiled coil</keyword>
<dbReference type="Proteomes" id="UP000724874">
    <property type="component" value="Unassembled WGS sequence"/>
</dbReference>
<evidence type="ECO:0000313" key="3">
    <source>
        <dbReference type="EMBL" id="KAF8886074.1"/>
    </source>
</evidence>
<feature type="non-terminal residue" evidence="3">
    <location>
        <position position="137"/>
    </location>
</feature>
<organism evidence="3 4">
    <name type="scientific">Gymnopilus junonius</name>
    <name type="common">Spectacular rustgill mushroom</name>
    <name type="synonym">Gymnopilus spectabilis subsp. junonius</name>
    <dbReference type="NCBI Taxonomy" id="109634"/>
    <lineage>
        <taxon>Eukaryota</taxon>
        <taxon>Fungi</taxon>
        <taxon>Dikarya</taxon>
        <taxon>Basidiomycota</taxon>
        <taxon>Agaricomycotina</taxon>
        <taxon>Agaricomycetes</taxon>
        <taxon>Agaricomycetidae</taxon>
        <taxon>Agaricales</taxon>
        <taxon>Agaricineae</taxon>
        <taxon>Hymenogastraceae</taxon>
        <taxon>Gymnopilus</taxon>
    </lineage>
</organism>
<feature type="coiled-coil region" evidence="1">
    <location>
        <begin position="63"/>
        <end position="90"/>
    </location>
</feature>
<accession>A0A9P5TK68</accession>
<protein>
    <submittedName>
        <fullName evidence="3">Uncharacterized protein</fullName>
    </submittedName>
</protein>
<evidence type="ECO:0000313" key="4">
    <source>
        <dbReference type="Proteomes" id="UP000724874"/>
    </source>
</evidence>
<dbReference type="AlphaFoldDB" id="A0A9P5TK68"/>
<feature type="region of interest" description="Disordered" evidence="2">
    <location>
        <begin position="105"/>
        <end position="137"/>
    </location>
</feature>
<evidence type="ECO:0000256" key="2">
    <source>
        <dbReference type="SAM" id="MobiDB-lite"/>
    </source>
</evidence>
<name>A0A9P5TK68_GYMJU</name>
<evidence type="ECO:0000256" key="1">
    <source>
        <dbReference type="SAM" id="Coils"/>
    </source>
</evidence>
<proteinExistence type="predicted"/>
<reference evidence="3" key="1">
    <citation type="submission" date="2020-11" db="EMBL/GenBank/DDBJ databases">
        <authorList>
            <consortium name="DOE Joint Genome Institute"/>
            <person name="Ahrendt S."/>
            <person name="Riley R."/>
            <person name="Andreopoulos W."/>
            <person name="LaButti K."/>
            <person name="Pangilinan J."/>
            <person name="Ruiz-duenas F.J."/>
            <person name="Barrasa J.M."/>
            <person name="Sanchez-Garcia M."/>
            <person name="Camarero S."/>
            <person name="Miyauchi S."/>
            <person name="Serrano A."/>
            <person name="Linde D."/>
            <person name="Babiker R."/>
            <person name="Drula E."/>
            <person name="Ayuso-Fernandez I."/>
            <person name="Pacheco R."/>
            <person name="Padilla G."/>
            <person name="Ferreira P."/>
            <person name="Barriuso J."/>
            <person name="Kellner H."/>
            <person name="Castanera R."/>
            <person name="Alfaro M."/>
            <person name="Ramirez L."/>
            <person name="Pisabarro A.G."/>
            <person name="Kuo A."/>
            <person name="Tritt A."/>
            <person name="Lipzen A."/>
            <person name="He G."/>
            <person name="Yan M."/>
            <person name="Ng V."/>
            <person name="Cullen D."/>
            <person name="Martin F."/>
            <person name="Rosso M.-N."/>
            <person name="Henrissat B."/>
            <person name="Hibbett D."/>
            <person name="Martinez A.T."/>
            <person name="Grigoriev I.V."/>
        </authorList>
    </citation>
    <scope>NUCLEOTIDE SEQUENCE</scope>
    <source>
        <strain evidence="3">AH 44721</strain>
    </source>
</reference>
<feature type="compositionally biased region" description="Basic and acidic residues" evidence="2">
    <location>
        <begin position="114"/>
        <end position="124"/>
    </location>
</feature>
<gene>
    <name evidence="3" type="ORF">CPB84DRAFT_1787933</name>
</gene>
<sequence length="137" mass="15508">LPYSEVEDSSQLENHQVSRRVTAQLQSQARYQVKRKAYVEQMEKTTTTPQAAVVSTDEQVSTIPSLQVKVEELERDIAQMRQLLAKYDNNTLLLASSHLPIHIGANPEAPAGDHVLKRQNEKPLEGVYISSRKEKRT</sequence>